<evidence type="ECO:0000313" key="1">
    <source>
        <dbReference type="EMBL" id="MFC7617285.1"/>
    </source>
</evidence>
<proteinExistence type="predicted"/>
<evidence type="ECO:0000313" key="2">
    <source>
        <dbReference type="Proteomes" id="UP001596512"/>
    </source>
</evidence>
<gene>
    <name evidence="1" type="ORF">ACFQV2_31545</name>
</gene>
<dbReference type="Proteomes" id="UP001596512">
    <property type="component" value="Unassembled WGS sequence"/>
</dbReference>
<reference evidence="2" key="1">
    <citation type="journal article" date="2019" name="Int. J. Syst. Evol. Microbiol.">
        <title>The Global Catalogue of Microorganisms (GCM) 10K type strain sequencing project: providing services to taxonomists for standard genome sequencing and annotation.</title>
        <authorList>
            <consortium name="The Broad Institute Genomics Platform"/>
            <consortium name="The Broad Institute Genome Sequencing Center for Infectious Disease"/>
            <person name="Wu L."/>
            <person name="Ma J."/>
        </authorList>
    </citation>
    <scope>NUCLEOTIDE SEQUENCE [LARGE SCALE GENOMIC DNA]</scope>
    <source>
        <strain evidence="2">JCM 17695</strain>
    </source>
</reference>
<comment type="caution">
    <text evidence="1">The sequence shown here is derived from an EMBL/GenBank/DDBJ whole genome shotgun (WGS) entry which is preliminary data.</text>
</comment>
<name>A0ABW2TTU1_9PSEU</name>
<organism evidence="1 2">
    <name type="scientific">Actinokineospora soli</name>
    <dbReference type="NCBI Taxonomy" id="1048753"/>
    <lineage>
        <taxon>Bacteria</taxon>
        <taxon>Bacillati</taxon>
        <taxon>Actinomycetota</taxon>
        <taxon>Actinomycetes</taxon>
        <taxon>Pseudonocardiales</taxon>
        <taxon>Pseudonocardiaceae</taxon>
        <taxon>Actinokineospora</taxon>
    </lineage>
</organism>
<sequence length="234" mass="26674">MQVSRFEDVVYALVRAYADAETRARMDEPSESTAEWRAFYDGLPPRDDQRPETVPSYALLMQVSTELDLLVVAVRNVLRAQRRLPDHLRTSMTDQEAIELLRNIAEHWDEIGGRSAERLAAAYPDVSATSYTYNTKEIWIGNAIPLSRVIAWLARVQSALVEALSTAGISVPDDLVSMVEGDDELPWPHDRLRFRYWALPLAEKKDWPTEGLPDDAAELLGQLFLNRRRRDHAD</sequence>
<dbReference type="EMBL" id="JBHTEY010000004">
    <property type="protein sequence ID" value="MFC7617285.1"/>
    <property type="molecule type" value="Genomic_DNA"/>
</dbReference>
<keyword evidence="2" id="KW-1185">Reference proteome</keyword>
<protein>
    <submittedName>
        <fullName evidence="1">Uncharacterized protein</fullName>
    </submittedName>
</protein>
<accession>A0ABW2TTU1</accession>